<keyword evidence="2" id="KW-0342">GTP-binding</keyword>
<comment type="caution">
    <text evidence="3">The sequence shown here is derived from an EMBL/GenBank/DDBJ whole genome shotgun (WGS) entry which is preliminary data.</text>
</comment>
<dbReference type="OrthoDB" id="8830751at2759"/>
<keyword evidence="1" id="KW-0547">Nucleotide-binding</keyword>
<dbReference type="SMART" id="SM00175">
    <property type="entry name" value="RAB"/>
    <property type="match status" value="1"/>
</dbReference>
<dbReference type="CDD" id="cd00157">
    <property type="entry name" value="Rho"/>
    <property type="match status" value="1"/>
</dbReference>
<keyword evidence="4" id="KW-1185">Reference proteome</keyword>
<dbReference type="InterPro" id="IPR001806">
    <property type="entry name" value="Small_GTPase"/>
</dbReference>
<evidence type="ECO:0000313" key="3">
    <source>
        <dbReference type="EMBL" id="CAD8187139.1"/>
    </source>
</evidence>
<evidence type="ECO:0000256" key="1">
    <source>
        <dbReference type="ARBA" id="ARBA00022741"/>
    </source>
</evidence>
<organism evidence="3 4">
    <name type="scientific">Paramecium octaurelia</name>
    <dbReference type="NCBI Taxonomy" id="43137"/>
    <lineage>
        <taxon>Eukaryota</taxon>
        <taxon>Sar</taxon>
        <taxon>Alveolata</taxon>
        <taxon>Ciliophora</taxon>
        <taxon>Intramacronucleata</taxon>
        <taxon>Oligohymenophorea</taxon>
        <taxon>Peniculida</taxon>
        <taxon>Parameciidae</taxon>
        <taxon>Paramecium</taxon>
    </lineage>
</organism>
<proteinExistence type="predicted"/>
<protein>
    <submittedName>
        <fullName evidence="3">Uncharacterized protein</fullName>
    </submittedName>
</protein>
<dbReference type="PROSITE" id="PS51420">
    <property type="entry name" value="RHO"/>
    <property type="match status" value="1"/>
</dbReference>
<dbReference type="Pfam" id="PF00071">
    <property type="entry name" value="Ras"/>
    <property type="match status" value="1"/>
</dbReference>
<reference evidence="3" key="1">
    <citation type="submission" date="2021-01" db="EMBL/GenBank/DDBJ databases">
        <authorList>
            <consortium name="Genoscope - CEA"/>
            <person name="William W."/>
        </authorList>
    </citation>
    <scope>NUCLEOTIDE SEQUENCE</scope>
</reference>
<dbReference type="FunFam" id="3.40.50.300:FF:003012">
    <property type="entry name" value="Cdc42 homolog-like Protein"/>
    <property type="match status" value="1"/>
</dbReference>
<gene>
    <name evidence="3" type="ORF">POCTA_138.1.T0890129</name>
</gene>
<dbReference type="GO" id="GO:0007264">
    <property type="term" value="P:small GTPase-mediated signal transduction"/>
    <property type="evidence" value="ECO:0007669"/>
    <property type="project" value="InterPro"/>
</dbReference>
<dbReference type="InterPro" id="IPR005225">
    <property type="entry name" value="Small_GTP-bd"/>
</dbReference>
<dbReference type="SMART" id="SM00174">
    <property type="entry name" value="RHO"/>
    <property type="match status" value="1"/>
</dbReference>
<dbReference type="InterPro" id="IPR003578">
    <property type="entry name" value="Small_GTPase_Rho"/>
</dbReference>
<name>A0A8S1WG53_PAROT</name>
<dbReference type="GO" id="GO:0005525">
    <property type="term" value="F:GTP binding"/>
    <property type="evidence" value="ECO:0007669"/>
    <property type="project" value="UniProtKB-KW"/>
</dbReference>
<evidence type="ECO:0000313" key="4">
    <source>
        <dbReference type="Proteomes" id="UP000683925"/>
    </source>
</evidence>
<dbReference type="OMA" id="MFWERCE"/>
<dbReference type="AlphaFoldDB" id="A0A8S1WG53"/>
<dbReference type="EMBL" id="CAJJDP010000088">
    <property type="protein sequence ID" value="CAD8187139.1"/>
    <property type="molecule type" value="Genomic_DNA"/>
</dbReference>
<dbReference type="PROSITE" id="PS51421">
    <property type="entry name" value="RAS"/>
    <property type="match status" value="1"/>
</dbReference>
<dbReference type="Proteomes" id="UP000683925">
    <property type="component" value="Unassembled WGS sequence"/>
</dbReference>
<dbReference type="SMART" id="SM00173">
    <property type="entry name" value="RAS"/>
    <property type="match status" value="1"/>
</dbReference>
<evidence type="ECO:0000256" key="2">
    <source>
        <dbReference type="ARBA" id="ARBA00023134"/>
    </source>
</evidence>
<dbReference type="PROSITE" id="PS51419">
    <property type="entry name" value="RAB"/>
    <property type="match status" value="1"/>
</dbReference>
<accession>A0A8S1WG53</accession>
<dbReference type="NCBIfam" id="TIGR00231">
    <property type="entry name" value="small_GTP"/>
    <property type="match status" value="1"/>
</dbReference>
<sequence length="198" mass="22796">MNCNQEPQSIKVVVVGDSSVGKTSILLTYTQDKFPIDYVPTVFENYSNVISVDNIQVQLTLWDTAGQESYERLRLLSYQSANAFLIVFSVDNMDSFNNVWTKWKPELEMAGKKDLPKIIVGNKSDKLNDPDKFQMFWERCEEEGLKYRQCSAFLNNNIKNIFEELVSMTISERQPSTILRSTIRKDSIKQLKSGCQLL</sequence>
<dbReference type="GO" id="GO:0003924">
    <property type="term" value="F:GTPase activity"/>
    <property type="evidence" value="ECO:0007669"/>
    <property type="project" value="InterPro"/>
</dbReference>
<dbReference type="PANTHER" id="PTHR24072">
    <property type="entry name" value="RHO FAMILY GTPASE"/>
    <property type="match status" value="1"/>
</dbReference>